<dbReference type="AlphaFoldDB" id="A0A923ME07"/>
<dbReference type="PRINTS" id="PR00039">
    <property type="entry name" value="HTHLYSR"/>
</dbReference>
<evidence type="ECO:0000256" key="2">
    <source>
        <dbReference type="ARBA" id="ARBA00023015"/>
    </source>
</evidence>
<comment type="similarity">
    <text evidence="1">Belongs to the LysR transcriptional regulatory family.</text>
</comment>
<dbReference type="PANTHER" id="PTHR30419:SF30">
    <property type="entry name" value="LYSR FAMILY TRANSCRIPTIONAL REGULATOR"/>
    <property type="match status" value="1"/>
</dbReference>
<dbReference type="Proteomes" id="UP000596827">
    <property type="component" value="Unassembled WGS sequence"/>
</dbReference>
<dbReference type="PANTHER" id="PTHR30419">
    <property type="entry name" value="HTH-TYPE TRANSCRIPTIONAL REGULATOR YBHD"/>
    <property type="match status" value="1"/>
</dbReference>
<comment type="caution">
    <text evidence="6">The sequence shown here is derived from an EMBL/GenBank/DDBJ whole genome shotgun (WGS) entry which is preliminary data.</text>
</comment>
<dbReference type="Pfam" id="PF00126">
    <property type="entry name" value="HTH_1"/>
    <property type="match status" value="1"/>
</dbReference>
<dbReference type="InterPro" id="IPR036390">
    <property type="entry name" value="WH_DNA-bd_sf"/>
</dbReference>
<name>A0A923ME07_9BURK</name>
<dbReference type="GO" id="GO:0003677">
    <property type="term" value="F:DNA binding"/>
    <property type="evidence" value="ECO:0007669"/>
    <property type="project" value="UniProtKB-KW"/>
</dbReference>
<dbReference type="InterPro" id="IPR005119">
    <property type="entry name" value="LysR_subst-bd"/>
</dbReference>
<dbReference type="Gene3D" id="1.10.10.10">
    <property type="entry name" value="Winged helix-like DNA-binding domain superfamily/Winged helix DNA-binding domain"/>
    <property type="match status" value="1"/>
</dbReference>
<dbReference type="InterPro" id="IPR036388">
    <property type="entry name" value="WH-like_DNA-bd_sf"/>
</dbReference>
<organism evidence="6 7">
    <name type="scientific">Ramlibacter albus</name>
    <dbReference type="NCBI Taxonomy" id="2079448"/>
    <lineage>
        <taxon>Bacteria</taxon>
        <taxon>Pseudomonadati</taxon>
        <taxon>Pseudomonadota</taxon>
        <taxon>Betaproteobacteria</taxon>
        <taxon>Burkholderiales</taxon>
        <taxon>Comamonadaceae</taxon>
        <taxon>Ramlibacter</taxon>
    </lineage>
</organism>
<keyword evidence="7" id="KW-1185">Reference proteome</keyword>
<dbReference type="PROSITE" id="PS50931">
    <property type="entry name" value="HTH_LYSR"/>
    <property type="match status" value="1"/>
</dbReference>
<evidence type="ECO:0000256" key="1">
    <source>
        <dbReference type="ARBA" id="ARBA00009437"/>
    </source>
</evidence>
<proteinExistence type="inferred from homology"/>
<keyword evidence="2" id="KW-0805">Transcription regulation</keyword>
<dbReference type="EMBL" id="JACORU010000010">
    <property type="protein sequence ID" value="MBC5767297.1"/>
    <property type="molecule type" value="Genomic_DNA"/>
</dbReference>
<protein>
    <submittedName>
        <fullName evidence="6">LysR family transcriptional regulator</fullName>
    </submittedName>
</protein>
<evidence type="ECO:0000256" key="4">
    <source>
        <dbReference type="ARBA" id="ARBA00023163"/>
    </source>
</evidence>
<feature type="domain" description="HTH lysR-type" evidence="5">
    <location>
        <begin position="1"/>
        <end position="58"/>
    </location>
</feature>
<accession>A0A923ME07</accession>
<dbReference type="RefSeq" id="WP_187083785.1">
    <property type="nucleotide sequence ID" value="NZ_JACORU010000010.1"/>
</dbReference>
<evidence type="ECO:0000313" key="6">
    <source>
        <dbReference type="EMBL" id="MBC5767297.1"/>
    </source>
</evidence>
<dbReference type="SUPFAM" id="SSF53850">
    <property type="entry name" value="Periplasmic binding protein-like II"/>
    <property type="match status" value="1"/>
</dbReference>
<evidence type="ECO:0000313" key="7">
    <source>
        <dbReference type="Proteomes" id="UP000596827"/>
    </source>
</evidence>
<evidence type="ECO:0000256" key="3">
    <source>
        <dbReference type="ARBA" id="ARBA00023125"/>
    </source>
</evidence>
<dbReference type="GO" id="GO:0005829">
    <property type="term" value="C:cytosol"/>
    <property type="evidence" value="ECO:0007669"/>
    <property type="project" value="TreeGrafter"/>
</dbReference>
<keyword evidence="4" id="KW-0804">Transcription</keyword>
<dbReference type="Gene3D" id="3.40.190.10">
    <property type="entry name" value="Periplasmic binding protein-like II"/>
    <property type="match status" value="2"/>
</dbReference>
<dbReference type="SUPFAM" id="SSF46785">
    <property type="entry name" value="Winged helix' DNA-binding domain"/>
    <property type="match status" value="1"/>
</dbReference>
<reference evidence="6" key="1">
    <citation type="submission" date="2020-08" db="EMBL/GenBank/DDBJ databases">
        <title>Ramlibacter sp. GTP1 16S ribosomal RNA gene genome sequencing and assembly.</title>
        <authorList>
            <person name="Kang M."/>
        </authorList>
    </citation>
    <scope>NUCLEOTIDE SEQUENCE</scope>
    <source>
        <strain evidence="6">GTP1</strain>
    </source>
</reference>
<gene>
    <name evidence="6" type="ORF">H8R02_22710</name>
</gene>
<evidence type="ECO:0000259" key="5">
    <source>
        <dbReference type="PROSITE" id="PS50931"/>
    </source>
</evidence>
<dbReference type="Pfam" id="PF03466">
    <property type="entry name" value="LysR_substrate"/>
    <property type="match status" value="1"/>
</dbReference>
<dbReference type="InterPro" id="IPR050950">
    <property type="entry name" value="HTH-type_LysR_regulators"/>
</dbReference>
<sequence length="299" mass="32018">MREAHLRDFIAVADTGSVRAAARKLKLTQGAISKNLLALERELGVPLLVRSAHGVEPTEYGKVLLRRARLADVELKRAEEEIAALAGHAHGIVQVGLSSTAEALLAARAIARFRDAHPDSMVHMRGGTASTLVSLLREGKIDFAVAPVADASLGADLHAERIFSSDFVVVVRDGHPLARATQLEELAQAEWVHGARPGELDPLIVAAFRKAGVAPPRFAIQRDSFSALVFLLLQSDYVAIATEPTVAPFCRAGLLARVPLRVKPGVSVQSLVTPAARPLTPRAQALVAEVRRAAKALRR</sequence>
<dbReference type="InterPro" id="IPR000847">
    <property type="entry name" value="LysR_HTH_N"/>
</dbReference>
<dbReference type="GO" id="GO:0003700">
    <property type="term" value="F:DNA-binding transcription factor activity"/>
    <property type="evidence" value="ECO:0007669"/>
    <property type="project" value="InterPro"/>
</dbReference>
<keyword evidence="3" id="KW-0238">DNA-binding</keyword>